<evidence type="ECO:0000313" key="1">
    <source>
        <dbReference type="EMBL" id="CAD8265101.1"/>
    </source>
</evidence>
<dbReference type="GO" id="GO:0090730">
    <property type="term" value="C:Las1 complex"/>
    <property type="evidence" value="ECO:0007669"/>
    <property type="project" value="InterPro"/>
</dbReference>
<dbReference type="GO" id="GO:0030687">
    <property type="term" value="C:preribosome, large subunit precursor"/>
    <property type="evidence" value="ECO:0007669"/>
    <property type="project" value="TreeGrafter"/>
</dbReference>
<dbReference type="PANTHER" id="PTHR15002:SF0">
    <property type="entry name" value="RIBOSOMAL BIOGENESIS PROTEIN LAS1L"/>
    <property type="match status" value="1"/>
</dbReference>
<gene>
    <name evidence="1" type="ORF">PPYR1160_LOCUS14604</name>
</gene>
<sequence>MTARVVPWRDWSEWRWLRDALYSGEAGLAAAAVQRVKAWETRQALPQALLMTARLVEIRLIDGSRGHQASAMSAQGQIVGLPTSALQLMYALCIMRAVNGLADSLQKGVMARSVSSAAATLGLPPWLVDIRHDAAHNDLPSMGTLRMGCDHLLGWYYEKYWSTQDDELQRLDKAVQDALNQYVQTARKAMAEDASEMASVQSSIGRVLQLLSESAWRDFLAPAFENLIEQTCGEGLAAADGFGDLGDAFAEAMSHAELLCPLLLAVQTAYAKFLPTLLHRCADQIQRQASEGKGDEASVCHAAFVALVCSEAFHQLFLRWEQAVEQRDVELLPKVLVSGIQRDEKPYLQRPAVLQGDYSKLSRLALHRSELRDKINHLPDGAVRSFLLNYFPPDEPDVEPLG</sequence>
<reference evidence="1" key="1">
    <citation type="submission" date="2021-01" db="EMBL/GenBank/DDBJ databases">
        <authorList>
            <person name="Corre E."/>
            <person name="Pelletier E."/>
            <person name="Niang G."/>
            <person name="Scheremetjew M."/>
            <person name="Finn R."/>
            <person name="Kale V."/>
            <person name="Holt S."/>
            <person name="Cochrane G."/>
            <person name="Meng A."/>
            <person name="Brown T."/>
            <person name="Cohen L."/>
        </authorList>
    </citation>
    <scope>NUCLEOTIDE SEQUENCE</scope>
    <source>
        <strain evidence="1">CCMP2078</strain>
    </source>
</reference>
<accession>A0A7R9UFY9</accession>
<organism evidence="1">
    <name type="scientific">Pinguiococcus pyrenoidosus</name>
    <dbReference type="NCBI Taxonomy" id="172671"/>
    <lineage>
        <taxon>Eukaryota</taxon>
        <taxon>Sar</taxon>
        <taxon>Stramenopiles</taxon>
        <taxon>Ochrophyta</taxon>
        <taxon>Pinguiophyceae</taxon>
        <taxon>Pinguiochrysidales</taxon>
        <taxon>Pinguiochrysidaceae</taxon>
        <taxon>Pinguiococcus</taxon>
    </lineage>
</organism>
<dbReference type="GO" id="GO:0000460">
    <property type="term" value="P:maturation of 5.8S rRNA"/>
    <property type="evidence" value="ECO:0007669"/>
    <property type="project" value="TreeGrafter"/>
</dbReference>
<dbReference type="GO" id="GO:0000470">
    <property type="term" value="P:maturation of LSU-rRNA"/>
    <property type="evidence" value="ECO:0007669"/>
    <property type="project" value="TreeGrafter"/>
</dbReference>
<dbReference type="GO" id="GO:0004519">
    <property type="term" value="F:endonuclease activity"/>
    <property type="evidence" value="ECO:0007669"/>
    <property type="project" value="InterPro"/>
</dbReference>
<protein>
    <submittedName>
        <fullName evidence="1">Uncharacterized protein</fullName>
    </submittedName>
</protein>
<dbReference type="AlphaFoldDB" id="A0A7R9UFY9"/>
<dbReference type="PANTHER" id="PTHR15002">
    <property type="entry name" value="RIBOSOMAL BIOGENESIS PROTEIN LAS1L"/>
    <property type="match status" value="1"/>
</dbReference>
<dbReference type="InterPro" id="IPR007174">
    <property type="entry name" value="Las1"/>
</dbReference>
<dbReference type="Pfam" id="PF04031">
    <property type="entry name" value="Las1"/>
    <property type="match status" value="1"/>
</dbReference>
<proteinExistence type="predicted"/>
<dbReference type="EMBL" id="HBEA01019217">
    <property type="protein sequence ID" value="CAD8265101.1"/>
    <property type="molecule type" value="Transcribed_RNA"/>
</dbReference>
<name>A0A7R9UFY9_9STRA</name>